<proteinExistence type="predicted"/>
<sequence>MPESIRSLVGRTLTGYKLGGYAEATISSALIEREREVADAAIALAESRYVEGSMFREIFDQVGIRYTDPEHGRDTSGDEPAVESSSPAMRIAALLTEHGVEVSNAYITSDGEVKITGKLVPMVDSNGVQSVKPEPRPVWERVEQLTERVRTIEARLDNPTISL</sequence>
<dbReference type="EMBL" id="KU160673">
    <property type="protein sequence ID" value="ALY10858.1"/>
    <property type="molecule type" value="Genomic_DNA"/>
</dbReference>
<gene>
    <name evidence="1" type="primary">76</name>
    <name evidence="1" type="ORF">WILDE_76</name>
</gene>
<evidence type="ECO:0000313" key="2">
    <source>
        <dbReference type="Proteomes" id="UP000225045"/>
    </source>
</evidence>
<protein>
    <submittedName>
        <fullName evidence="1">Uncharacterized protein</fullName>
    </submittedName>
</protein>
<accession>A0A0U4IQ76</accession>
<reference evidence="1 2" key="1">
    <citation type="submission" date="2015-11" db="EMBL/GenBank/DDBJ databases">
        <authorList>
            <person name="Menninger J.E."/>
            <person name="Lamey M.E."/>
            <person name="Lindemann J.M."/>
            <person name="Martynyuk T."/>
            <person name="Mele F.E."/>
            <person name="Nabua C.T."/>
            <person name="Napoli C.K."/>
            <person name="Santiago L.M."/>
            <person name="Sweetman A.T."/>
            <person name="Weinstein J.L."/>
            <person name="Barrett N.A."/>
            <person name="Buerkert T.R."/>
            <person name="Cautela J.A."/>
            <person name="Egan M.S."/>
            <person name="Erb J.E."/>
            <person name="Garrigan K.E."/>
            <person name="Hagan D.J."/>
            <person name="Hartwell M.C."/>
            <person name="Hyduchak K.M."/>
            <person name="Jacob A.E."/>
            <person name="DeNigris D.M."/>
            <person name="London S.C."/>
            <person name="King-Smith C."/>
            <person name="Lee-Soety J.Y."/>
            <person name="Bradley K.W."/>
            <person name="Asai D.J."/>
            <person name="Bowman C.A."/>
            <person name="Russell D.A."/>
            <person name="Pope W.H."/>
            <person name="Jacobs-Sera D."/>
            <person name="Hendrix R.W."/>
            <person name="Hatfull G.F."/>
        </authorList>
    </citation>
    <scope>NUCLEOTIDE SEQUENCE [LARGE SCALE GENOMIC DNA]</scope>
</reference>
<organism evidence="1 2">
    <name type="scientific">Arthrobacter phage Wilde</name>
    <dbReference type="NCBI Taxonomy" id="1772323"/>
    <lineage>
        <taxon>Viruses</taxon>
        <taxon>Duplodnaviria</taxon>
        <taxon>Heunggongvirae</taxon>
        <taxon>Uroviricota</taxon>
        <taxon>Caudoviricetes</taxon>
        <taxon>Tankvirus</taxon>
        <taxon>Tankvirus tank</taxon>
    </lineage>
</organism>
<dbReference type="Proteomes" id="UP000225045">
    <property type="component" value="Segment"/>
</dbReference>
<evidence type="ECO:0000313" key="1">
    <source>
        <dbReference type="EMBL" id="ALY10858.1"/>
    </source>
</evidence>
<name>A0A0U4IQ76_9CAUD</name>